<keyword evidence="2" id="KW-1185">Reference proteome</keyword>
<sequence>MSKIKYNDCSFIVSTPTSISGITLQPPSPCLPPTHSRFIFHAFYYHSCGTPFHFYVSAIHPLIQFVAATITYNAEVDFNTLFR</sequence>
<organism evidence="1 2">
    <name type="scientific">Ceratitis capitata</name>
    <name type="common">Mediterranean fruit fly</name>
    <name type="synonym">Tephritis capitata</name>
    <dbReference type="NCBI Taxonomy" id="7213"/>
    <lineage>
        <taxon>Eukaryota</taxon>
        <taxon>Metazoa</taxon>
        <taxon>Ecdysozoa</taxon>
        <taxon>Arthropoda</taxon>
        <taxon>Hexapoda</taxon>
        <taxon>Insecta</taxon>
        <taxon>Pterygota</taxon>
        <taxon>Neoptera</taxon>
        <taxon>Endopterygota</taxon>
        <taxon>Diptera</taxon>
        <taxon>Brachycera</taxon>
        <taxon>Muscomorpha</taxon>
        <taxon>Tephritoidea</taxon>
        <taxon>Tephritidae</taxon>
        <taxon>Ceratitis</taxon>
        <taxon>Ceratitis</taxon>
    </lineage>
</organism>
<accession>A0A811V7J0</accession>
<reference evidence="1" key="1">
    <citation type="submission" date="2020-11" db="EMBL/GenBank/DDBJ databases">
        <authorList>
            <person name="Whitehead M."/>
        </authorList>
    </citation>
    <scope>NUCLEOTIDE SEQUENCE</scope>
    <source>
        <strain evidence="1">EGII</strain>
    </source>
</reference>
<evidence type="ECO:0000313" key="1">
    <source>
        <dbReference type="EMBL" id="CAD7005787.1"/>
    </source>
</evidence>
<feature type="non-terminal residue" evidence="1">
    <location>
        <position position="1"/>
    </location>
</feature>
<name>A0A811V7J0_CERCA</name>
<comment type="caution">
    <text evidence="1">The sequence shown here is derived from an EMBL/GenBank/DDBJ whole genome shotgun (WGS) entry which is preliminary data.</text>
</comment>
<protein>
    <submittedName>
        <fullName evidence="1">(Mediterranean fruit fly) hypothetical protein</fullName>
    </submittedName>
</protein>
<proteinExistence type="predicted"/>
<evidence type="ECO:0000313" key="2">
    <source>
        <dbReference type="Proteomes" id="UP000606786"/>
    </source>
</evidence>
<gene>
    <name evidence="1" type="ORF">CCAP1982_LOCUS14136</name>
</gene>
<dbReference type="EMBL" id="CAJHJT010000034">
    <property type="protein sequence ID" value="CAD7005787.1"/>
    <property type="molecule type" value="Genomic_DNA"/>
</dbReference>
<dbReference type="Proteomes" id="UP000606786">
    <property type="component" value="Unassembled WGS sequence"/>
</dbReference>
<dbReference type="AlphaFoldDB" id="A0A811V7J0"/>